<gene>
    <name evidence="5" type="ORF">E7102_03650</name>
</gene>
<dbReference type="SUPFAM" id="SSF53448">
    <property type="entry name" value="Nucleotide-diphospho-sugar transferases"/>
    <property type="match status" value="1"/>
</dbReference>
<dbReference type="Pfam" id="PF00535">
    <property type="entry name" value="Glycos_transf_2"/>
    <property type="match status" value="1"/>
</dbReference>
<sequence length="292" mass="33392">MQNECRLSIITVNYNGIKDTCELIDSIPFNNNMEVIVVDNASKENEASIISERFPQVKVIRSDKNLGFAGGNNLGIKEAKGDYILLINNDTYFKEFNIDNLIKRLESSEKTGIVCPKLRFAWGNNPIQFAGYTPLSSIALRNKAIGFGEEDKGQYDTAHPTPYAHGAAMLIKREAIKKVGLMPECFFLYYEEIDWSMMFTHAGYEIWYDPCCTVFHKESQTTGQNSPLRTYYITRNRLILVKRNYKGINKYLSYIYLIGIVAPRDMIKYSLQGRFDLVKAVFKGTVNSNIKF</sequence>
<dbReference type="PANTHER" id="PTHR43179:SF12">
    <property type="entry name" value="GALACTOFURANOSYLTRANSFERASE GLFT2"/>
    <property type="match status" value="1"/>
</dbReference>
<evidence type="ECO:0000256" key="2">
    <source>
        <dbReference type="ARBA" id="ARBA00022676"/>
    </source>
</evidence>
<protein>
    <submittedName>
        <fullName evidence="5">Glycosyltransferase family 2 protein</fullName>
    </submittedName>
</protein>
<keyword evidence="2" id="KW-0328">Glycosyltransferase</keyword>
<dbReference type="CDD" id="cd04186">
    <property type="entry name" value="GT_2_like_c"/>
    <property type="match status" value="1"/>
</dbReference>
<organism evidence="5 6">
    <name type="scientific">Xylanibacter ruminicola</name>
    <name type="common">Prevotella ruminicola</name>
    <dbReference type="NCBI Taxonomy" id="839"/>
    <lineage>
        <taxon>Bacteria</taxon>
        <taxon>Pseudomonadati</taxon>
        <taxon>Bacteroidota</taxon>
        <taxon>Bacteroidia</taxon>
        <taxon>Bacteroidales</taxon>
        <taxon>Prevotellaceae</taxon>
        <taxon>Xylanibacter</taxon>
    </lineage>
</organism>
<name>A0A928BS57_XYLRU</name>
<evidence type="ECO:0000313" key="6">
    <source>
        <dbReference type="Proteomes" id="UP000763088"/>
    </source>
</evidence>
<keyword evidence="3" id="KW-0808">Transferase</keyword>
<proteinExistence type="inferred from homology"/>
<evidence type="ECO:0000313" key="5">
    <source>
        <dbReference type="EMBL" id="MBE6265556.1"/>
    </source>
</evidence>
<feature type="domain" description="Glycosyltransferase 2-like" evidence="4">
    <location>
        <begin position="8"/>
        <end position="179"/>
    </location>
</feature>
<comment type="similarity">
    <text evidence="1">Belongs to the glycosyltransferase 2 family.</text>
</comment>
<evidence type="ECO:0000256" key="3">
    <source>
        <dbReference type="ARBA" id="ARBA00022679"/>
    </source>
</evidence>
<evidence type="ECO:0000259" key="4">
    <source>
        <dbReference type="Pfam" id="PF00535"/>
    </source>
</evidence>
<dbReference type="InterPro" id="IPR001173">
    <property type="entry name" value="Glyco_trans_2-like"/>
</dbReference>
<dbReference type="EMBL" id="SUYD01000004">
    <property type="protein sequence ID" value="MBE6265556.1"/>
    <property type="molecule type" value="Genomic_DNA"/>
</dbReference>
<dbReference type="Gene3D" id="3.90.550.10">
    <property type="entry name" value="Spore Coat Polysaccharide Biosynthesis Protein SpsA, Chain A"/>
    <property type="match status" value="1"/>
</dbReference>
<dbReference type="GO" id="GO:0016757">
    <property type="term" value="F:glycosyltransferase activity"/>
    <property type="evidence" value="ECO:0007669"/>
    <property type="project" value="UniProtKB-KW"/>
</dbReference>
<dbReference type="Proteomes" id="UP000763088">
    <property type="component" value="Unassembled WGS sequence"/>
</dbReference>
<comment type="caution">
    <text evidence="5">The sequence shown here is derived from an EMBL/GenBank/DDBJ whole genome shotgun (WGS) entry which is preliminary data.</text>
</comment>
<reference evidence="5" key="1">
    <citation type="submission" date="2019-04" db="EMBL/GenBank/DDBJ databases">
        <title>Evolution of Biomass-Degrading Anaerobic Consortia Revealed by Metagenomics.</title>
        <authorList>
            <person name="Peng X."/>
        </authorList>
    </citation>
    <scope>NUCLEOTIDE SEQUENCE</scope>
    <source>
        <strain evidence="5">SIG141</strain>
    </source>
</reference>
<evidence type="ECO:0000256" key="1">
    <source>
        <dbReference type="ARBA" id="ARBA00006739"/>
    </source>
</evidence>
<accession>A0A928BS57</accession>
<dbReference type="AlphaFoldDB" id="A0A928BS57"/>
<dbReference type="PANTHER" id="PTHR43179">
    <property type="entry name" value="RHAMNOSYLTRANSFERASE WBBL"/>
    <property type="match status" value="1"/>
</dbReference>
<dbReference type="InterPro" id="IPR029044">
    <property type="entry name" value="Nucleotide-diphossugar_trans"/>
</dbReference>